<dbReference type="InterPro" id="IPR029041">
    <property type="entry name" value="FAD-linked_oxidoreductase-like"/>
</dbReference>
<name>A0A150MF13_GEOSE</name>
<dbReference type="EMBL" id="LQYV01000118">
    <property type="protein sequence ID" value="KYD22998.1"/>
    <property type="molecule type" value="Genomic_DNA"/>
</dbReference>
<evidence type="ECO:0000256" key="1">
    <source>
        <dbReference type="ARBA" id="ARBA00023002"/>
    </source>
</evidence>
<dbReference type="InterPro" id="IPR002872">
    <property type="entry name" value="Proline_DH_dom"/>
</dbReference>
<dbReference type="Pfam" id="PF01619">
    <property type="entry name" value="Pro_dh"/>
    <property type="match status" value="1"/>
</dbReference>
<keyword evidence="1 4" id="KW-0560">Oxidoreductase</keyword>
<accession>A0A150MF13</accession>
<dbReference type="GO" id="GO:0006562">
    <property type="term" value="P:L-proline catabolic process"/>
    <property type="evidence" value="ECO:0007669"/>
    <property type="project" value="InterPro"/>
</dbReference>
<dbReference type="AlphaFoldDB" id="A0A150MF13"/>
<dbReference type="EC" id="1.5.5.2" evidence="4"/>
<evidence type="ECO:0000259" key="3">
    <source>
        <dbReference type="Pfam" id="PF01619"/>
    </source>
</evidence>
<comment type="caution">
    <text evidence="4">The sequence shown here is derived from an EMBL/GenBank/DDBJ whole genome shotgun (WGS) entry which is preliminary data.</text>
</comment>
<dbReference type="PANTHER" id="PTHR13914:SF0">
    <property type="entry name" value="PROLINE DEHYDROGENASE 1, MITOCHONDRIAL"/>
    <property type="match status" value="1"/>
</dbReference>
<evidence type="ECO:0000313" key="5">
    <source>
        <dbReference type="Proteomes" id="UP000075424"/>
    </source>
</evidence>
<organism evidence="4 5">
    <name type="scientific">Geobacillus stearothermophilus</name>
    <name type="common">Bacillus stearothermophilus</name>
    <dbReference type="NCBI Taxonomy" id="1422"/>
    <lineage>
        <taxon>Bacteria</taxon>
        <taxon>Bacillati</taxon>
        <taxon>Bacillota</taxon>
        <taxon>Bacilli</taxon>
        <taxon>Bacillales</taxon>
        <taxon>Anoxybacillaceae</taxon>
        <taxon>Geobacillus</taxon>
    </lineage>
</organism>
<dbReference type="Proteomes" id="UP000075424">
    <property type="component" value="Unassembled WGS sequence"/>
</dbReference>
<feature type="domain" description="Proline dehydrogenase" evidence="3">
    <location>
        <begin position="83"/>
        <end position="313"/>
    </location>
</feature>
<evidence type="ECO:0000313" key="4">
    <source>
        <dbReference type="EMBL" id="KYD22998.1"/>
    </source>
</evidence>
<sequence>MENYSHIKDKPCGKNVFNRAETWYNKDYECVSVQRGLATVEQLMRDFFLFLSKNKTLTRLAKRYGLRFGASRFVAGETIEEAVHVIRRLNEKGLAVTVDYLGEFVDNEQEANEMANHCLEAIDAISREKLNSQLSLKMTSMGLDISDDLVMRNMRRILDAAKERGVFVTIDMEDYSRCQKTLDIFKTLKKEYDNVGTVLQAYLYRTEQDIEDLKPYRPNLRLVKGAYKEPPKVAFPDKKDVDENFKKIIKQHMLNGNYTAVATHDDAIIEYTKQLVKEYNIPNSQFEFQMLYAFVRSARSSWRAKGIRCACTCRTAPIGTAILCAGSPSARPTWRSSSKACSVSDAHRPAARKSSRQKGDGCP</sequence>
<protein>
    <submittedName>
        <fullName evidence="4">Proline dehydrogenase (Proline oxidase)</fullName>
        <ecNumber evidence="4">1.5.5.2</ecNumber>
    </submittedName>
</protein>
<proteinExistence type="predicted"/>
<dbReference type="PATRIC" id="fig|1422.18.peg.973"/>
<feature type="region of interest" description="Disordered" evidence="2">
    <location>
        <begin position="340"/>
        <end position="363"/>
    </location>
</feature>
<dbReference type="GO" id="GO:0004657">
    <property type="term" value="F:proline dehydrogenase activity"/>
    <property type="evidence" value="ECO:0007669"/>
    <property type="project" value="UniProtKB-EC"/>
</dbReference>
<reference evidence="4 5" key="1">
    <citation type="submission" date="2016-01" db="EMBL/GenBank/DDBJ databases">
        <title>Draft Genome Sequences of Seven Thermophilic Sporeformers Isolated from Foods.</title>
        <authorList>
            <person name="Berendsen E.M."/>
            <person name="Wells-Bennik M.H."/>
            <person name="Krawcyk A.O."/>
            <person name="De Jong A."/>
            <person name="Holsappel S."/>
            <person name="Eijlander R.T."/>
            <person name="Kuipers O.P."/>
        </authorList>
    </citation>
    <scope>NUCLEOTIDE SEQUENCE [LARGE SCALE GENOMIC DNA]</scope>
    <source>
        <strain evidence="4 5">B4109</strain>
    </source>
</reference>
<gene>
    <name evidence="4" type="ORF">B4109_2502</name>
</gene>
<evidence type="ECO:0000256" key="2">
    <source>
        <dbReference type="SAM" id="MobiDB-lite"/>
    </source>
</evidence>
<dbReference type="SUPFAM" id="SSF51730">
    <property type="entry name" value="FAD-linked oxidoreductase"/>
    <property type="match status" value="1"/>
</dbReference>
<dbReference type="PANTHER" id="PTHR13914">
    <property type="entry name" value="PROLINE OXIDASE"/>
    <property type="match status" value="1"/>
</dbReference>
<dbReference type="Gene3D" id="3.20.20.220">
    <property type="match status" value="1"/>
</dbReference>
<dbReference type="InterPro" id="IPR015659">
    <property type="entry name" value="Proline_oxidase"/>
</dbReference>